<proteinExistence type="predicted"/>
<dbReference type="InterPro" id="IPR027396">
    <property type="entry name" value="DsrEFH-like"/>
</dbReference>
<dbReference type="eggNOG" id="COG1416">
    <property type="taxonomic scope" value="Bacteria"/>
</dbReference>
<dbReference type="Proteomes" id="UP000010467">
    <property type="component" value="Chromosome"/>
</dbReference>
<dbReference type="InterPro" id="IPR003787">
    <property type="entry name" value="Sulphur_relay_DsrE/F-like"/>
</dbReference>
<dbReference type="PANTHER" id="PTHR37691">
    <property type="entry name" value="BLR3518 PROTEIN"/>
    <property type="match status" value="1"/>
</dbReference>
<organism evidence="1 2">
    <name type="scientific">Deinococcus peraridilitoris (strain DSM 19664 / LMG 22246 / CIP 109416 / KR-200)</name>
    <dbReference type="NCBI Taxonomy" id="937777"/>
    <lineage>
        <taxon>Bacteria</taxon>
        <taxon>Thermotogati</taxon>
        <taxon>Deinococcota</taxon>
        <taxon>Deinococci</taxon>
        <taxon>Deinococcales</taxon>
        <taxon>Deinococcaceae</taxon>
        <taxon>Deinococcus</taxon>
    </lineage>
</organism>
<accession>L0A3T2</accession>
<sequence>MKAVFHVNDPQRWPAALSAAENLYQFGTDVEVTFVANGEGVHLPAQMDRLVQLTTRNARVLLCAQAIQRQGLNRAELPDWVEVVAAGIIGLVEAQQKGYAYIRP</sequence>
<name>L0A3T2_DEIPD</name>
<evidence type="ECO:0000313" key="1">
    <source>
        <dbReference type="EMBL" id="AFZ67655.1"/>
    </source>
</evidence>
<dbReference type="Pfam" id="PF02635">
    <property type="entry name" value="DsrE"/>
    <property type="match status" value="1"/>
</dbReference>
<dbReference type="EMBL" id="CP003382">
    <property type="protein sequence ID" value="AFZ67655.1"/>
    <property type="molecule type" value="Genomic_DNA"/>
</dbReference>
<dbReference type="OrthoDB" id="678766at2"/>
<protein>
    <submittedName>
        <fullName evidence="1">Uncharacterized protein</fullName>
    </submittedName>
</protein>
<dbReference type="RefSeq" id="WP_015235958.1">
    <property type="nucleotide sequence ID" value="NC_019793.1"/>
</dbReference>
<dbReference type="STRING" id="937777.Deipe_2169"/>
<reference evidence="2" key="1">
    <citation type="submission" date="2012-03" db="EMBL/GenBank/DDBJ databases">
        <title>Complete sequence of chromosome of Deinococcus peraridilitoris DSM 19664.</title>
        <authorList>
            <person name="Lucas S."/>
            <person name="Copeland A."/>
            <person name="Lapidus A."/>
            <person name="Glavina del Rio T."/>
            <person name="Dalin E."/>
            <person name="Tice H."/>
            <person name="Bruce D."/>
            <person name="Goodwin L."/>
            <person name="Pitluck S."/>
            <person name="Peters L."/>
            <person name="Mikhailova N."/>
            <person name="Lu M."/>
            <person name="Kyrpides N."/>
            <person name="Mavromatis K."/>
            <person name="Ivanova N."/>
            <person name="Brettin T."/>
            <person name="Detter J.C."/>
            <person name="Han C."/>
            <person name="Larimer F."/>
            <person name="Land M."/>
            <person name="Hauser L."/>
            <person name="Markowitz V."/>
            <person name="Cheng J.-F."/>
            <person name="Hugenholtz P."/>
            <person name="Woyke T."/>
            <person name="Wu D."/>
            <person name="Pukall R."/>
            <person name="Steenblock K."/>
            <person name="Brambilla E."/>
            <person name="Klenk H.-P."/>
            <person name="Eisen J.A."/>
        </authorList>
    </citation>
    <scope>NUCLEOTIDE SEQUENCE [LARGE SCALE GENOMIC DNA]</scope>
    <source>
        <strain evidence="2">DSM 19664 / LMG 22246 / CIP 109416 / KR-200</strain>
    </source>
</reference>
<dbReference type="AlphaFoldDB" id="L0A3T2"/>
<dbReference type="KEGG" id="dpd:Deipe_2169"/>
<dbReference type="PANTHER" id="PTHR37691:SF1">
    <property type="entry name" value="BLR3518 PROTEIN"/>
    <property type="match status" value="1"/>
</dbReference>
<dbReference type="Gene3D" id="3.40.1260.10">
    <property type="entry name" value="DsrEFH-like"/>
    <property type="match status" value="1"/>
</dbReference>
<keyword evidence="2" id="KW-1185">Reference proteome</keyword>
<gene>
    <name evidence="1" type="ordered locus">Deipe_2169</name>
</gene>
<evidence type="ECO:0000313" key="2">
    <source>
        <dbReference type="Proteomes" id="UP000010467"/>
    </source>
</evidence>
<dbReference type="SUPFAM" id="SSF75169">
    <property type="entry name" value="DsrEFH-like"/>
    <property type="match status" value="1"/>
</dbReference>
<dbReference type="PATRIC" id="fig|937777.3.peg.2170"/>
<dbReference type="HOGENOM" id="CLU_127515_3_1_0"/>